<organism evidence="4 5">
    <name type="scientific">Stratiformator vulcanicus</name>
    <dbReference type="NCBI Taxonomy" id="2527980"/>
    <lineage>
        <taxon>Bacteria</taxon>
        <taxon>Pseudomonadati</taxon>
        <taxon>Planctomycetota</taxon>
        <taxon>Planctomycetia</taxon>
        <taxon>Planctomycetales</taxon>
        <taxon>Planctomycetaceae</taxon>
        <taxon>Stratiformator</taxon>
    </lineage>
</organism>
<dbReference type="PANTHER" id="PTHR30469">
    <property type="entry name" value="MULTIDRUG RESISTANCE PROTEIN MDTA"/>
    <property type="match status" value="1"/>
</dbReference>
<evidence type="ECO:0000256" key="2">
    <source>
        <dbReference type="SAM" id="Phobius"/>
    </source>
</evidence>
<dbReference type="Pfam" id="PF25917">
    <property type="entry name" value="BSH_RND"/>
    <property type="match status" value="1"/>
</dbReference>
<feature type="coiled-coil region" evidence="1">
    <location>
        <begin position="172"/>
        <end position="227"/>
    </location>
</feature>
<dbReference type="Gene3D" id="1.10.287.470">
    <property type="entry name" value="Helix hairpin bin"/>
    <property type="match status" value="1"/>
</dbReference>
<dbReference type="AlphaFoldDB" id="A0A517R7S6"/>
<keyword evidence="2" id="KW-1133">Transmembrane helix</keyword>
<dbReference type="Gene3D" id="2.40.420.20">
    <property type="match status" value="1"/>
</dbReference>
<protein>
    <submittedName>
        <fullName evidence="4">Multidrug resistance protein MexA</fullName>
    </submittedName>
</protein>
<dbReference type="GO" id="GO:1990281">
    <property type="term" value="C:efflux pump complex"/>
    <property type="evidence" value="ECO:0007669"/>
    <property type="project" value="TreeGrafter"/>
</dbReference>
<feature type="domain" description="Multidrug resistance protein MdtA-like barrel-sandwich hybrid" evidence="3">
    <location>
        <begin position="70"/>
        <end position="254"/>
    </location>
</feature>
<reference evidence="4 5" key="1">
    <citation type="submission" date="2019-02" db="EMBL/GenBank/DDBJ databases">
        <title>Deep-cultivation of Planctomycetes and their phenomic and genomic characterization uncovers novel biology.</title>
        <authorList>
            <person name="Wiegand S."/>
            <person name="Jogler M."/>
            <person name="Boedeker C."/>
            <person name="Pinto D."/>
            <person name="Vollmers J."/>
            <person name="Rivas-Marin E."/>
            <person name="Kohn T."/>
            <person name="Peeters S.H."/>
            <person name="Heuer A."/>
            <person name="Rast P."/>
            <person name="Oberbeckmann S."/>
            <person name="Bunk B."/>
            <person name="Jeske O."/>
            <person name="Meyerdierks A."/>
            <person name="Storesund J.E."/>
            <person name="Kallscheuer N."/>
            <person name="Luecker S."/>
            <person name="Lage O.M."/>
            <person name="Pohl T."/>
            <person name="Merkel B.J."/>
            <person name="Hornburger P."/>
            <person name="Mueller R.-W."/>
            <person name="Bruemmer F."/>
            <person name="Labrenz M."/>
            <person name="Spormann A.M."/>
            <person name="Op den Camp H."/>
            <person name="Overmann J."/>
            <person name="Amann R."/>
            <person name="Jetten M.S.M."/>
            <person name="Mascher T."/>
            <person name="Medema M.H."/>
            <person name="Devos D.P."/>
            <person name="Kaster A.-K."/>
            <person name="Ovreas L."/>
            <person name="Rohde M."/>
            <person name="Galperin M.Y."/>
            <person name="Jogler C."/>
        </authorList>
    </citation>
    <scope>NUCLEOTIDE SEQUENCE [LARGE SCALE GENOMIC DNA]</scope>
    <source>
        <strain evidence="4 5">Pan189</strain>
    </source>
</reference>
<keyword evidence="5" id="KW-1185">Reference proteome</keyword>
<dbReference type="KEGG" id="svp:Pan189_42950"/>
<evidence type="ECO:0000259" key="3">
    <source>
        <dbReference type="Pfam" id="PF25917"/>
    </source>
</evidence>
<keyword evidence="2" id="KW-0472">Membrane</keyword>
<feature type="transmembrane region" description="Helical" evidence="2">
    <location>
        <begin position="7"/>
        <end position="28"/>
    </location>
</feature>
<dbReference type="RefSeq" id="WP_145365991.1">
    <property type="nucleotide sequence ID" value="NZ_CP036268.1"/>
</dbReference>
<dbReference type="GO" id="GO:0015562">
    <property type="term" value="F:efflux transmembrane transporter activity"/>
    <property type="evidence" value="ECO:0007669"/>
    <property type="project" value="TreeGrafter"/>
</dbReference>
<dbReference type="Gene3D" id="2.40.50.100">
    <property type="match status" value="1"/>
</dbReference>
<evidence type="ECO:0000313" key="4">
    <source>
        <dbReference type="EMBL" id="QDT39883.1"/>
    </source>
</evidence>
<dbReference type="EMBL" id="CP036268">
    <property type="protein sequence ID" value="QDT39883.1"/>
    <property type="molecule type" value="Genomic_DNA"/>
</dbReference>
<keyword evidence="1" id="KW-0175">Coiled coil</keyword>
<dbReference type="SUPFAM" id="SSF111369">
    <property type="entry name" value="HlyD-like secretion proteins"/>
    <property type="match status" value="1"/>
</dbReference>
<accession>A0A517R7S6</accession>
<keyword evidence="2" id="KW-0812">Transmembrane</keyword>
<gene>
    <name evidence="4" type="primary">mexA</name>
    <name evidence="4" type="ORF">Pan189_42950</name>
</gene>
<evidence type="ECO:0000256" key="1">
    <source>
        <dbReference type="SAM" id="Coils"/>
    </source>
</evidence>
<proteinExistence type="predicted"/>
<dbReference type="PANTHER" id="PTHR30469:SF12">
    <property type="entry name" value="MULTIDRUG RESISTANCE PROTEIN MDTA"/>
    <property type="match status" value="1"/>
</dbReference>
<evidence type="ECO:0000313" key="5">
    <source>
        <dbReference type="Proteomes" id="UP000317318"/>
    </source>
</evidence>
<dbReference type="OrthoDB" id="233363at2"/>
<dbReference type="Gene3D" id="2.40.30.170">
    <property type="match status" value="1"/>
</dbReference>
<dbReference type="Proteomes" id="UP000317318">
    <property type="component" value="Chromosome"/>
</dbReference>
<sequence>MNVVSACFRALIPLGIIAAGFAAFFALASIRKPPEPKDVVAPVPLVKTVPVAEKVVQFNIEADGTVVPLREISISSQVEGRIVEHNPKLREGRFITKDEMLVRVDPEDYELEISRLQAELGEKRTQLSELEVEILNTGDLIEVVREELQIRNREVARQLQLQRRGAGTATGLEEAQRAEIQARNSLTTLQNQSKLLEARRPRLQHSIDLAQTRLEKAQLNLRRTSIRAPIDGLIVTNNCEEDGYLRVGDQVAVIEDTSEVEITCYLEMRAIAWLRTHPPAGWQPPEGPEGAYAIPETPVTVTSEVLGNKYAWEGTLSRYDGSGVDTRTRTVPCRVRVKSPRSVSTRGTLTDMPIAAPASLVRGMFVDVELHTSPRDPILTVPENAVRPGNIVWVVRDGRLNILRLPLAHISGDEFLVPPEGSPIEPGDRLIVSPLPVTTPGMEVREERLDIEAQATLDEVDRG</sequence>
<dbReference type="InterPro" id="IPR058625">
    <property type="entry name" value="MdtA-like_BSH"/>
</dbReference>
<name>A0A517R7S6_9PLAN</name>